<sequence>IFVPQCLYFTGPVDKVSAFFIDIYGIKLTKFIEKLRILSEDTNSKFDEDKHGHRNKIESESQNSSSAFDDSGLEYTSSDTDESYSDESISNEIEDNYDLDYNLSKKDPHDAIPETTKLKLSTG</sequence>
<evidence type="ECO:0000313" key="2">
    <source>
        <dbReference type="EMBL" id="CAG8745961.1"/>
    </source>
</evidence>
<feature type="compositionally biased region" description="Basic and acidic residues" evidence="1">
    <location>
        <begin position="103"/>
        <end position="112"/>
    </location>
</feature>
<organism evidence="2 3">
    <name type="scientific">Acaulospora morrowiae</name>
    <dbReference type="NCBI Taxonomy" id="94023"/>
    <lineage>
        <taxon>Eukaryota</taxon>
        <taxon>Fungi</taxon>
        <taxon>Fungi incertae sedis</taxon>
        <taxon>Mucoromycota</taxon>
        <taxon>Glomeromycotina</taxon>
        <taxon>Glomeromycetes</taxon>
        <taxon>Diversisporales</taxon>
        <taxon>Acaulosporaceae</taxon>
        <taxon>Acaulospora</taxon>
    </lineage>
</organism>
<feature type="compositionally biased region" description="Basic and acidic residues" evidence="1">
    <location>
        <begin position="45"/>
        <end position="59"/>
    </location>
</feature>
<evidence type="ECO:0000313" key="3">
    <source>
        <dbReference type="Proteomes" id="UP000789342"/>
    </source>
</evidence>
<comment type="caution">
    <text evidence="2">The sequence shown here is derived from an EMBL/GenBank/DDBJ whole genome shotgun (WGS) entry which is preliminary data.</text>
</comment>
<protein>
    <submittedName>
        <fullName evidence="2">1836_t:CDS:1</fullName>
    </submittedName>
</protein>
<accession>A0A9N9IQU2</accession>
<feature type="region of interest" description="Disordered" evidence="1">
    <location>
        <begin position="45"/>
        <end position="123"/>
    </location>
</feature>
<keyword evidence="3" id="KW-1185">Reference proteome</keyword>
<proteinExistence type="predicted"/>
<reference evidence="2" key="1">
    <citation type="submission" date="2021-06" db="EMBL/GenBank/DDBJ databases">
        <authorList>
            <person name="Kallberg Y."/>
            <person name="Tangrot J."/>
            <person name="Rosling A."/>
        </authorList>
    </citation>
    <scope>NUCLEOTIDE SEQUENCE</scope>
    <source>
        <strain evidence="2">CL551</strain>
    </source>
</reference>
<dbReference type="Proteomes" id="UP000789342">
    <property type="component" value="Unassembled WGS sequence"/>
</dbReference>
<gene>
    <name evidence="2" type="ORF">AMORRO_LOCUS15037</name>
</gene>
<dbReference type="EMBL" id="CAJVPV010032945">
    <property type="protein sequence ID" value="CAG8745961.1"/>
    <property type="molecule type" value="Genomic_DNA"/>
</dbReference>
<dbReference type="AlphaFoldDB" id="A0A9N9IQU2"/>
<feature type="non-terminal residue" evidence="2">
    <location>
        <position position="1"/>
    </location>
</feature>
<evidence type="ECO:0000256" key="1">
    <source>
        <dbReference type="SAM" id="MobiDB-lite"/>
    </source>
</evidence>
<name>A0A9N9IQU2_9GLOM</name>